<evidence type="ECO:0000313" key="2">
    <source>
        <dbReference type="EMBL" id="EFK96228.1"/>
    </source>
</evidence>
<dbReference type="InterPro" id="IPR002048">
    <property type="entry name" value="EF_hand_dom"/>
</dbReference>
<reference evidence="2" key="1">
    <citation type="submission" date="2010-07" db="EMBL/GenBank/DDBJ databases">
        <authorList>
            <consortium name="CONSOLIDER consortium CSD2007-00005"/>
            <person name="Guazzaroni M.-E."/>
            <person name="Richter M."/>
            <person name="Garcia-Salamanca A."/>
            <person name="Yarza P."/>
            <person name="Ferrer M."/>
        </authorList>
    </citation>
    <scope>NUCLEOTIDE SEQUENCE</scope>
</reference>
<accession>D9PJP2</accession>
<dbReference type="GO" id="GO:0000272">
    <property type="term" value="P:polysaccharide catabolic process"/>
    <property type="evidence" value="ECO:0007669"/>
    <property type="project" value="InterPro"/>
</dbReference>
<dbReference type="EMBL" id="ADZX01000538">
    <property type="protein sequence ID" value="EFK96228.1"/>
    <property type="molecule type" value="Genomic_DNA"/>
</dbReference>
<dbReference type="PROSITE" id="PS00018">
    <property type="entry name" value="EF_HAND_1"/>
    <property type="match status" value="1"/>
</dbReference>
<dbReference type="Gene3D" id="2.60.120.380">
    <property type="match status" value="1"/>
</dbReference>
<dbReference type="SUPFAM" id="SSF63446">
    <property type="entry name" value="Type I dockerin domain"/>
    <property type="match status" value="1"/>
</dbReference>
<gene>
    <name evidence="2" type="ORF">LDC_1755</name>
</gene>
<comment type="caution">
    <text evidence="2">The sequence shown here is derived from an EMBL/GenBank/DDBJ whole genome shotgun (WGS) entry which is preliminary data.</text>
</comment>
<protein>
    <recommendedName>
        <fullName evidence="1">EF-hand domain-containing protein</fullName>
    </recommendedName>
</protein>
<proteinExistence type="predicted"/>
<sequence length="273" mass="28022">MISFYLVANLQAIGHQPGDRGGDQPPVQVAAADTLEPNDSPQLAVLLNWNVPGNQARSGPANIISALDLDFYAIELESGDSLGAVVAAEDAGANTLRPAVSLLDSTGTVIASDLLTPGAASATVSVAGRYLVLVTDRSLLEGSPFTGAARGYELLLTRYLRRGDTDGSGALDYRDAFIVFMLAAGLLDPASAGSQVLAAADLDGDGAVDMDDFRRLLSRVEYIPVRDPLAGGKQKEISSVTRLALADGSVVELTGPGSVQVLAAGALADSAVS</sequence>
<evidence type="ECO:0000259" key="1">
    <source>
        <dbReference type="PROSITE" id="PS50222"/>
    </source>
</evidence>
<dbReference type="GO" id="GO:0005509">
    <property type="term" value="F:calcium ion binding"/>
    <property type="evidence" value="ECO:0007669"/>
    <property type="project" value="InterPro"/>
</dbReference>
<reference evidence="2" key="2">
    <citation type="journal article" date="2011" name="Microb. Ecol.">
        <title>Taxonomic and Functional Metagenomic Profiling of the Microbial Community in the Anoxic Sediment of a Sub-saline Shallow Lake (Laguna de Carrizo, Central Spain).</title>
        <authorList>
            <person name="Ferrer M."/>
            <person name="Guazzaroni M.E."/>
            <person name="Richter M."/>
            <person name="Garcia-Salamanca A."/>
            <person name="Yarza P."/>
            <person name="Suarez-Suarez A."/>
            <person name="Solano J."/>
            <person name="Alcaide M."/>
            <person name="van Dillewijn P."/>
            <person name="Molina-Henares M.A."/>
            <person name="Lopez-Cortes N."/>
            <person name="Al-Ramahi Y."/>
            <person name="Guerrero C."/>
            <person name="Acosta A."/>
            <person name="de Eugenio L.I."/>
            <person name="Martinez V."/>
            <person name="Marques S."/>
            <person name="Rojo F."/>
            <person name="Santero E."/>
            <person name="Genilloud O."/>
            <person name="Perez-Perez J."/>
            <person name="Rossello-Mora R."/>
            <person name="Ramos J.L."/>
        </authorList>
    </citation>
    <scope>NUCLEOTIDE SEQUENCE</scope>
</reference>
<dbReference type="InterPro" id="IPR018247">
    <property type="entry name" value="EF_Hand_1_Ca_BS"/>
</dbReference>
<dbReference type="AlphaFoldDB" id="D9PJP2"/>
<dbReference type="Pfam" id="PF13202">
    <property type="entry name" value="EF-hand_5"/>
    <property type="match status" value="1"/>
</dbReference>
<dbReference type="InterPro" id="IPR036439">
    <property type="entry name" value="Dockerin_dom_sf"/>
</dbReference>
<feature type="domain" description="EF-hand" evidence="1">
    <location>
        <begin position="195"/>
        <end position="223"/>
    </location>
</feature>
<dbReference type="Gene3D" id="1.10.1330.10">
    <property type="entry name" value="Dockerin domain"/>
    <property type="match status" value="1"/>
</dbReference>
<feature type="non-terminal residue" evidence="2">
    <location>
        <position position="273"/>
    </location>
</feature>
<organism evidence="2">
    <name type="scientific">sediment metagenome</name>
    <dbReference type="NCBI Taxonomy" id="749907"/>
    <lineage>
        <taxon>unclassified sequences</taxon>
        <taxon>metagenomes</taxon>
        <taxon>ecological metagenomes</taxon>
    </lineage>
</organism>
<dbReference type="PROSITE" id="PS50222">
    <property type="entry name" value="EF_HAND_2"/>
    <property type="match status" value="1"/>
</dbReference>
<name>D9PJP2_9ZZZZ</name>